<feature type="compositionally biased region" description="Basic residues" evidence="1">
    <location>
        <begin position="1"/>
        <end position="14"/>
    </location>
</feature>
<reference evidence="2 3" key="1">
    <citation type="submission" date="2018-02" db="EMBL/GenBank/DDBJ databases">
        <title>Draft genome sequencing of Burkholderia cepacia Y14-15.</title>
        <authorList>
            <person name="Zheng B.-X."/>
        </authorList>
    </citation>
    <scope>NUCLEOTIDE SEQUENCE [LARGE SCALE GENOMIC DNA]</scope>
    <source>
        <strain evidence="2 3">Y14-15</strain>
    </source>
</reference>
<comment type="caution">
    <text evidence="2">The sequence shown here is derived from an EMBL/GenBank/DDBJ whole genome shotgun (WGS) entry which is preliminary data.</text>
</comment>
<accession>A0A2S8IRL0</accession>
<dbReference type="Proteomes" id="UP000238206">
    <property type="component" value="Unassembled WGS sequence"/>
</dbReference>
<dbReference type="AlphaFoldDB" id="A0A2S8IRL0"/>
<sequence>MPCGARSRRGRPRRPANGSRRPAGHGACPPSNFKDCYTFAQFRLPAGNLCLSVSIVRISRTHLTP</sequence>
<evidence type="ECO:0000313" key="3">
    <source>
        <dbReference type="Proteomes" id="UP000238206"/>
    </source>
</evidence>
<evidence type="ECO:0000313" key="2">
    <source>
        <dbReference type="EMBL" id="PQP17383.1"/>
    </source>
</evidence>
<dbReference type="EMBL" id="PUIQ01000019">
    <property type="protein sequence ID" value="PQP17383.1"/>
    <property type="molecule type" value="Genomic_DNA"/>
</dbReference>
<name>A0A2S8IRL0_BURCE</name>
<feature type="region of interest" description="Disordered" evidence="1">
    <location>
        <begin position="1"/>
        <end position="30"/>
    </location>
</feature>
<proteinExistence type="predicted"/>
<protein>
    <submittedName>
        <fullName evidence="2">Uncharacterized protein</fullName>
    </submittedName>
</protein>
<evidence type="ECO:0000256" key="1">
    <source>
        <dbReference type="SAM" id="MobiDB-lite"/>
    </source>
</evidence>
<organism evidence="2 3">
    <name type="scientific">Burkholderia cepacia</name>
    <name type="common">Pseudomonas cepacia</name>
    <dbReference type="NCBI Taxonomy" id="292"/>
    <lineage>
        <taxon>Bacteria</taxon>
        <taxon>Pseudomonadati</taxon>
        <taxon>Pseudomonadota</taxon>
        <taxon>Betaproteobacteria</taxon>
        <taxon>Burkholderiales</taxon>
        <taxon>Burkholderiaceae</taxon>
        <taxon>Burkholderia</taxon>
        <taxon>Burkholderia cepacia complex</taxon>
    </lineage>
</organism>
<gene>
    <name evidence="2" type="ORF">C5615_16295</name>
</gene>